<sequence>MRKMASECITCKTPPTKDLSKKRKRQPLSVPSEVPSEESCARMDDELADMGMWGYNTTSTFINILLDEVKKEGQTSSKIDRNFTAKQWHSIEVEMEKRLRRRGYTVKKLQGKFVRLKKGYRAFRELKDNETGVGWDPETETVTMSDIQWKLYIQVSPP</sequence>
<proteinExistence type="predicted"/>
<protein>
    <submittedName>
        <fullName evidence="1">Uncharacterized protein</fullName>
    </submittedName>
</protein>
<accession>A0ACB7Y6I6</accession>
<comment type="caution">
    <text evidence="1">The sequence shown here is derived from an EMBL/GenBank/DDBJ whole genome shotgun (WGS) entry which is preliminary data.</text>
</comment>
<gene>
    <name evidence="1" type="ORF">Vadar_006733</name>
</gene>
<dbReference type="EMBL" id="CM037157">
    <property type="protein sequence ID" value="KAH7848722.1"/>
    <property type="molecule type" value="Genomic_DNA"/>
</dbReference>
<evidence type="ECO:0000313" key="1">
    <source>
        <dbReference type="EMBL" id="KAH7848722.1"/>
    </source>
</evidence>
<organism evidence="1 2">
    <name type="scientific">Vaccinium darrowii</name>
    <dbReference type="NCBI Taxonomy" id="229202"/>
    <lineage>
        <taxon>Eukaryota</taxon>
        <taxon>Viridiplantae</taxon>
        <taxon>Streptophyta</taxon>
        <taxon>Embryophyta</taxon>
        <taxon>Tracheophyta</taxon>
        <taxon>Spermatophyta</taxon>
        <taxon>Magnoliopsida</taxon>
        <taxon>eudicotyledons</taxon>
        <taxon>Gunneridae</taxon>
        <taxon>Pentapetalae</taxon>
        <taxon>asterids</taxon>
        <taxon>Ericales</taxon>
        <taxon>Ericaceae</taxon>
        <taxon>Vaccinioideae</taxon>
        <taxon>Vaccinieae</taxon>
        <taxon>Vaccinium</taxon>
    </lineage>
</organism>
<evidence type="ECO:0000313" key="2">
    <source>
        <dbReference type="Proteomes" id="UP000828048"/>
    </source>
</evidence>
<name>A0ACB7Y6I6_9ERIC</name>
<reference evidence="1 2" key="1">
    <citation type="journal article" date="2021" name="Hortic Res">
        <title>High-quality reference genome and annotation aids understanding of berry development for evergreen blueberry (Vaccinium darrowii).</title>
        <authorList>
            <person name="Yu J."/>
            <person name="Hulse-Kemp A.M."/>
            <person name="Babiker E."/>
            <person name="Staton M."/>
        </authorList>
    </citation>
    <scope>NUCLEOTIDE SEQUENCE [LARGE SCALE GENOMIC DNA]</scope>
    <source>
        <strain evidence="2">cv. NJ 8807/NJ 8810</strain>
        <tissue evidence="1">Young leaf</tissue>
    </source>
</reference>
<dbReference type="Proteomes" id="UP000828048">
    <property type="component" value="Chromosome 7"/>
</dbReference>
<keyword evidence="2" id="KW-1185">Reference proteome</keyword>